<dbReference type="EMBL" id="CP042425">
    <property type="protein sequence ID" value="QEL14577.1"/>
    <property type="molecule type" value="Genomic_DNA"/>
</dbReference>
<evidence type="ECO:0000313" key="2">
    <source>
        <dbReference type="Proteomes" id="UP000324974"/>
    </source>
</evidence>
<protein>
    <submittedName>
        <fullName evidence="1">Uncharacterized protein</fullName>
    </submittedName>
</protein>
<gene>
    <name evidence="1" type="ORF">PX52LOC_01467</name>
</gene>
<proteinExistence type="predicted"/>
<accession>A0A5C1A8I1</accession>
<dbReference type="KEGG" id="lrs:PX52LOC_01467"/>
<dbReference type="Proteomes" id="UP000324974">
    <property type="component" value="Chromosome"/>
</dbReference>
<keyword evidence="2" id="KW-1185">Reference proteome</keyword>
<dbReference type="RefSeq" id="WP_149109463.1">
    <property type="nucleotide sequence ID" value="NZ_CP042425.1"/>
</dbReference>
<reference evidence="2" key="1">
    <citation type="submission" date="2019-08" db="EMBL/GenBank/DDBJ databases">
        <title>Limnoglobus roseus gen. nov., sp. nov., a novel freshwater planctomycete with a giant genome from the family Gemmataceae.</title>
        <authorList>
            <person name="Kulichevskaya I.S."/>
            <person name="Naumoff D.G."/>
            <person name="Miroshnikov K."/>
            <person name="Ivanova A."/>
            <person name="Philippov D.A."/>
            <person name="Hakobyan A."/>
            <person name="Rijpstra I.C."/>
            <person name="Sinninghe Damste J.S."/>
            <person name="Liesack W."/>
            <person name="Dedysh S.N."/>
        </authorList>
    </citation>
    <scope>NUCLEOTIDE SEQUENCE [LARGE SCALE GENOMIC DNA]</scope>
    <source>
        <strain evidence="2">PX52</strain>
    </source>
</reference>
<dbReference type="OrthoDB" id="272345at2"/>
<organism evidence="1 2">
    <name type="scientific">Limnoglobus roseus</name>
    <dbReference type="NCBI Taxonomy" id="2598579"/>
    <lineage>
        <taxon>Bacteria</taxon>
        <taxon>Pseudomonadati</taxon>
        <taxon>Planctomycetota</taxon>
        <taxon>Planctomycetia</taxon>
        <taxon>Gemmatales</taxon>
        <taxon>Gemmataceae</taxon>
        <taxon>Limnoglobus</taxon>
    </lineage>
</organism>
<evidence type="ECO:0000313" key="1">
    <source>
        <dbReference type="EMBL" id="QEL14577.1"/>
    </source>
</evidence>
<sequence length="161" mass="18296">MTDYDIAAPSRVCTATGRELKPGEPFVAVLLEEGEKFVRKDYAADAWPGAPEKSVAFWSGKVPPTDRPRKPTFNDDLLLEWFQHLAGSSEANRQNIRYVVALLMMRRKRLKFEDAKRQGTTDVLILRDARNGTRHEIPDPRLSEAEIVAVQDEVFQALGWQ</sequence>
<dbReference type="AlphaFoldDB" id="A0A5C1A8I1"/>
<name>A0A5C1A8I1_9BACT</name>